<comment type="caution">
    <text evidence="1">The sequence shown here is derived from an EMBL/GenBank/DDBJ whole genome shotgun (WGS) entry which is preliminary data.</text>
</comment>
<dbReference type="Proteomes" id="UP001060085">
    <property type="component" value="Linkage Group LG06"/>
</dbReference>
<gene>
    <name evidence="1" type="ORF">M9H77_28759</name>
</gene>
<reference evidence="2" key="1">
    <citation type="journal article" date="2023" name="Nat. Plants">
        <title>Single-cell RNA sequencing provides a high-resolution roadmap for understanding the multicellular compartmentation of specialized metabolism.</title>
        <authorList>
            <person name="Sun S."/>
            <person name="Shen X."/>
            <person name="Li Y."/>
            <person name="Li Y."/>
            <person name="Wang S."/>
            <person name="Li R."/>
            <person name="Zhang H."/>
            <person name="Shen G."/>
            <person name="Guo B."/>
            <person name="Wei J."/>
            <person name="Xu J."/>
            <person name="St-Pierre B."/>
            <person name="Chen S."/>
            <person name="Sun C."/>
        </authorList>
    </citation>
    <scope>NUCLEOTIDE SEQUENCE [LARGE SCALE GENOMIC DNA]</scope>
</reference>
<protein>
    <submittedName>
        <fullName evidence="1">Uncharacterized protein</fullName>
    </submittedName>
</protein>
<name>A0ACC0AGW5_CATRO</name>
<accession>A0ACC0AGW5</accession>
<proteinExistence type="predicted"/>
<evidence type="ECO:0000313" key="2">
    <source>
        <dbReference type="Proteomes" id="UP001060085"/>
    </source>
</evidence>
<organism evidence="1 2">
    <name type="scientific">Catharanthus roseus</name>
    <name type="common">Madagascar periwinkle</name>
    <name type="synonym">Vinca rosea</name>
    <dbReference type="NCBI Taxonomy" id="4058"/>
    <lineage>
        <taxon>Eukaryota</taxon>
        <taxon>Viridiplantae</taxon>
        <taxon>Streptophyta</taxon>
        <taxon>Embryophyta</taxon>
        <taxon>Tracheophyta</taxon>
        <taxon>Spermatophyta</taxon>
        <taxon>Magnoliopsida</taxon>
        <taxon>eudicotyledons</taxon>
        <taxon>Gunneridae</taxon>
        <taxon>Pentapetalae</taxon>
        <taxon>asterids</taxon>
        <taxon>lamiids</taxon>
        <taxon>Gentianales</taxon>
        <taxon>Apocynaceae</taxon>
        <taxon>Rauvolfioideae</taxon>
        <taxon>Vinceae</taxon>
        <taxon>Catharanthinae</taxon>
        <taxon>Catharanthus</taxon>
    </lineage>
</organism>
<dbReference type="EMBL" id="CM044706">
    <property type="protein sequence ID" value="KAI5659966.1"/>
    <property type="molecule type" value="Genomic_DNA"/>
</dbReference>
<sequence>MKEKGEIKEISHFQHIAMKLQLQKEVITKEELIRLYMEELKKDLVKNLVEDNKSDVSMVGSSNEECLVGKSQYSNMEEISEEDIDQMVREIEQQAREEIFQKSIYYPSAGFISATLCQRPSYAWRSIWEARGLLEEEVRWRVGDGRSIGRGGTGGSLS</sequence>
<evidence type="ECO:0000313" key="1">
    <source>
        <dbReference type="EMBL" id="KAI5659966.1"/>
    </source>
</evidence>
<keyword evidence="2" id="KW-1185">Reference proteome</keyword>